<reference evidence="2" key="1">
    <citation type="journal article" date="2023" name="G3 (Bethesda)">
        <title>Genome assembly and association tests identify interacting loci associated with vigor, precocity, and sex in interspecific pistachio rootstocks.</title>
        <authorList>
            <person name="Palmer W."/>
            <person name="Jacygrad E."/>
            <person name="Sagayaradj S."/>
            <person name="Cavanaugh K."/>
            <person name="Han R."/>
            <person name="Bertier L."/>
            <person name="Beede B."/>
            <person name="Kafkas S."/>
            <person name="Golino D."/>
            <person name="Preece J."/>
            <person name="Michelmore R."/>
        </authorList>
    </citation>
    <scope>NUCLEOTIDE SEQUENCE [LARGE SCALE GENOMIC DNA]</scope>
</reference>
<comment type="caution">
    <text evidence="1">The sequence shown here is derived from an EMBL/GenBank/DDBJ whole genome shotgun (WGS) entry which is preliminary data.</text>
</comment>
<protein>
    <submittedName>
        <fullName evidence="1">Uncharacterized protein</fullName>
    </submittedName>
</protein>
<gene>
    <name evidence="1" type="ORF">Patl1_15394</name>
</gene>
<dbReference type="EMBL" id="CM047902">
    <property type="protein sequence ID" value="KAJ0094660.1"/>
    <property type="molecule type" value="Genomic_DNA"/>
</dbReference>
<proteinExistence type="predicted"/>
<accession>A0ACC1B6W7</accession>
<organism evidence="1 2">
    <name type="scientific">Pistacia atlantica</name>
    <dbReference type="NCBI Taxonomy" id="434234"/>
    <lineage>
        <taxon>Eukaryota</taxon>
        <taxon>Viridiplantae</taxon>
        <taxon>Streptophyta</taxon>
        <taxon>Embryophyta</taxon>
        <taxon>Tracheophyta</taxon>
        <taxon>Spermatophyta</taxon>
        <taxon>Magnoliopsida</taxon>
        <taxon>eudicotyledons</taxon>
        <taxon>Gunneridae</taxon>
        <taxon>Pentapetalae</taxon>
        <taxon>rosids</taxon>
        <taxon>malvids</taxon>
        <taxon>Sapindales</taxon>
        <taxon>Anacardiaceae</taxon>
        <taxon>Pistacia</taxon>
    </lineage>
</organism>
<keyword evidence="2" id="KW-1185">Reference proteome</keyword>
<name>A0ACC1B6W7_9ROSI</name>
<dbReference type="Proteomes" id="UP001164250">
    <property type="component" value="Chromosome 6"/>
</dbReference>
<evidence type="ECO:0000313" key="1">
    <source>
        <dbReference type="EMBL" id="KAJ0094660.1"/>
    </source>
</evidence>
<evidence type="ECO:0000313" key="2">
    <source>
        <dbReference type="Proteomes" id="UP001164250"/>
    </source>
</evidence>
<sequence length="71" mass="7840">MRLVGYGCSITNWKTKSTPTWDDVMETLSGDNDDLPLYVPEVNAQSRQGADASSTFSMVEVQNLVNPMLTI</sequence>